<proteinExistence type="predicted"/>
<accession>A0A3L6RX69</accession>
<evidence type="ECO:0000256" key="1">
    <source>
        <dbReference type="SAM" id="MobiDB-lite"/>
    </source>
</evidence>
<protein>
    <submittedName>
        <fullName evidence="2">Uncharacterized protein</fullName>
    </submittedName>
</protein>
<dbReference type="Proteomes" id="UP000275267">
    <property type="component" value="Unassembled WGS sequence"/>
</dbReference>
<dbReference type="AlphaFoldDB" id="A0A3L6RX69"/>
<comment type="caution">
    <text evidence="2">The sequence shown here is derived from an EMBL/GenBank/DDBJ whole genome shotgun (WGS) entry which is preliminary data.</text>
</comment>
<evidence type="ECO:0000313" key="3">
    <source>
        <dbReference type="Proteomes" id="UP000275267"/>
    </source>
</evidence>
<gene>
    <name evidence="2" type="ORF">C2845_PM09G03120</name>
</gene>
<evidence type="ECO:0000313" key="2">
    <source>
        <dbReference type="EMBL" id="RLN11561.1"/>
    </source>
</evidence>
<feature type="region of interest" description="Disordered" evidence="1">
    <location>
        <begin position="12"/>
        <end position="90"/>
    </location>
</feature>
<organism evidence="2 3">
    <name type="scientific">Panicum miliaceum</name>
    <name type="common">Proso millet</name>
    <name type="synonym">Broomcorn millet</name>
    <dbReference type="NCBI Taxonomy" id="4540"/>
    <lineage>
        <taxon>Eukaryota</taxon>
        <taxon>Viridiplantae</taxon>
        <taxon>Streptophyta</taxon>
        <taxon>Embryophyta</taxon>
        <taxon>Tracheophyta</taxon>
        <taxon>Spermatophyta</taxon>
        <taxon>Magnoliopsida</taxon>
        <taxon>Liliopsida</taxon>
        <taxon>Poales</taxon>
        <taxon>Poaceae</taxon>
        <taxon>PACMAD clade</taxon>
        <taxon>Panicoideae</taxon>
        <taxon>Panicodae</taxon>
        <taxon>Paniceae</taxon>
        <taxon>Panicinae</taxon>
        <taxon>Panicum</taxon>
        <taxon>Panicum sect. Panicum</taxon>
    </lineage>
</organism>
<feature type="compositionally biased region" description="Low complexity" evidence="1">
    <location>
        <begin position="30"/>
        <end position="51"/>
    </location>
</feature>
<dbReference type="OrthoDB" id="671197at2759"/>
<keyword evidence="3" id="KW-1185">Reference proteome</keyword>
<dbReference type="EMBL" id="PQIB02000006">
    <property type="protein sequence ID" value="RLN11561.1"/>
    <property type="molecule type" value="Genomic_DNA"/>
</dbReference>
<reference evidence="3" key="1">
    <citation type="journal article" date="2019" name="Nat. Commun.">
        <title>The genome of broomcorn millet.</title>
        <authorList>
            <person name="Zou C."/>
            <person name="Miki D."/>
            <person name="Li D."/>
            <person name="Tang Q."/>
            <person name="Xiao L."/>
            <person name="Rajput S."/>
            <person name="Deng P."/>
            <person name="Jia W."/>
            <person name="Huang R."/>
            <person name="Zhang M."/>
            <person name="Sun Y."/>
            <person name="Hu J."/>
            <person name="Fu X."/>
            <person name="Schnable P.S."/>
            <person name="Li F."/>
            <person name="Zhang H."/>
            <person name="Feng B."/>
            <person name="Zhu X."/>
            <person name="Liu R."/>
            <person name="Schnable J.C."/>
            <person name="Zhu J.-K."/>
            <person name="Zhang H."/>
        </authorList>
    </citation>
    <scope>NUCLEOTIDE SEQUENCE [LARGE SCALE GENOMIC DNA]</scope>
</reference>
<sequence length="220" mass="22262">MLASVAVLPADRRPSAFRRFPPGCGRRTNAAARLPPRYPLPATAAAAASNKPPLPNPSLARAANKTAPPQPRRTLPAAAASGAAGPCRGVGSGRKAAAALTARRVSAVRRYPPGCGRGVAAPKPPASVGEGQGEAGAGKTTAVVCDGYAMARPCDLEVALLASALDHAEFNSNGEMQNEGGGDAGAREGVGGKPWVVTGLMAVPFLPWAQYGRRSQGLNV</sequence>
<feature type="region of interest" description="Disordered" evidence="1">
    <location>
        <begin position="116"/>
        <end position="136"/>
    </location>
</feature>
<name>A0A3L6RX69_PANMI</name>